<evidence type="ECO:0000313" key="3">
    <source>
        <dbReference type="Proteomes" id="UP000185612"/>
    </source>
</evidence>
<feature type="transmembrane region" description="Helical" evidence="1">
    <location>
        <begin position="731"/>
        <end position="750"/>
    </location>
</feature>
<dbReference type="InParanoid" id="A0A1Q5PW66"/>
<feature type="transmembrane region" description="Helical" evidence="1">
    <location>
        <begin position="478"/>
        <end position="496"/>
    </location>
</feature>
<feature type="transmembrane region" description="Helical" evidence="1">
    <location>
        <begin position="447"/>
        <end position="466"/>
    </location>
</feature>
<gene>
    <name evidence="2" type="ORF">BSZ40_04960</name>
</gene>
<dbReference type="STRING" id="52770.BSZ40_04960"/>
<dbReference type="EMBL" id="MQVS01000004">
    <property type="protein sequence ID" value="OKL51841.1"/>
    <property type="molecule type" value="Genomic_DNA"/>
</dbReference>
<keyword evidence="1" id="KW-0472">Membrane</keyword>
<dbReference type="PANTHER" id="PTHR43685">
    <property type="entry name" value="GLYCOSYLTRANSFERASE"/>
    <property type="match status" value="1"/>
</dbReference>
<dbReference type="AlphaFoldDB" id="A0A1Q5PW66"/>
<accession>A0A1Q5PW66</accession>
<feature type="transmembrane region" description="Helical" evidence="1">
    <location>
        <begin position="566"/>
        <end position="582"/>
    </location>
</feature>
<dbReference type="RefSeq" id="WP_073823923.1">
    <property type="nucleotide sequence ID" value="NZ_MQVS01000004.1"/>
</dbReference>
<feature type="transmembrane region" description="Helical" evidence="1">
    <location>
        <begin position="689"/>
        <end position="711"/>
    </location>
</feature>
<evidence type="ECO:0008006" key="4">
    <source>
        <dbReference type="Google" id="ProtNLM"/>
    </source>
</evidence>
<feature type="transmembrane region" description="Helical" evidence="1">
    <location>
        <begin position="589"/>
        <end position="608"/>
    </location>
</feature>
<keyword evidence="3" id="KW-1185">Reference proteome</keyword>
<dbReference type="Proteomes" id="UP000185612">
    <property type="component" value="Unassembled WGS sequence"/>
</dbReference>
<dbReference type="Gene3D" id="3.90.550.10">
    <property type="entry name" value="Spore Coat Polysaccharide Biosynthesis Protein SpsA, Chain A"/>
    <property type="match status" value="1"/>
</dbReference>
<feature type="transmembrane region" description="Helical" evidence="1">
    <location>
        <begin position="762"/>
        <end position="785"/>
    </location>
</feature>
<feature type="transmembrane region" description="Helical" evidence="1">
    <location>
        <begin position="365"/>
        <end position="387"/>
    </location>
</feature>
<feature type="transmembrane region" description="Helical" evidence="1">
    <location>
        <begin position="1045"/>
        <end position="1064"/>
    </location>
</feature>
<keyword evidence="1" id="KW-1133">Transmembrane helix</keyword>
<proteinExistence type="predicted"/>
<sequence>MAYARRPNLTVTAVVVTQGASEFLPRTLRGLAAQTIAPQRVVLVDAGPRPSPCPAPDGGELVEAPSPNLATALAAVPDIADEWLWILHDDSAPAPDCLEQLLRLADSGPTVGMVGAKQRGWTGTDVLLEVGLRTTASGRRTTDIDDGDIDQGQLDSRSDVLGVGTAGALVRREALTAVGGFDPALGPFGDGLELSRRLWRGKWRVVVAPRAIVYHARASYRAVRHGADPDPRRSFAARRRAQLHYWLSGAHWWALPFLLLWVVLLGGARALWRIATKQSGLAVAELQAVGELLTHLPALRHTRRRSHQVAQVGPGILRPLQATSRELFQRAYEANRHNRAEQRAAQAPSNLELQELASLARQRRWTLGAVLAITGLASAVVFGPLGWQLTGGAYAGFSGSWRDLAQYVRADMVADGLQLTGGLDPFAFVVLGLTLPFALVGVNPGPVLALLHAAALPLAALTAWAAAGAATRRVSLRAWAALVWAVHPSLLLGLSAGRTAPALAHVFLPLVALFLARTWRLERVDVLAPVAGRGRGRVQAPTRMVAVTAAAGAGLALAIVLAGAPSLLGAAVLAVGVLAWRVRRSRWRLVWVVAPAVALLAPLLWQTVRQPASSTWRAWFASPGLPLGEQSTHPLWAALGTAPGRVIAAWQQADLPGPARLPLGLWLVPVAVLGLLACWQLVGARQARGAVWLGVGLAGMGALLAVIAPWIAVGVGPMAGVSDQFVLVRGWSGPGASLLTFGLAIAALAGRPQPVHNRWWVPARRVGAVVGSVGCVAGLVAWVALCQLTADFRLVERAPQLPAAVAYAQDAPYRSRVLVLEPGTELRVAVRRGTVAQLTDISALTALAELQGPGPTGDRFGAGVRPVADANLEVLVALTSALTGTSDAQAASTLAHYAIDGVVVRRHADTGADGLTPWATTARLATALDTVGGLRRATRTEDAILWRVGSADPQAPSAHLVAARVRLRGESGVSPLPAGPVHADVTLPAGTWQQVEIAETDPSRWRLLIDGQDRPLRAEEGILRADVPAGAQTLSLSPRHPGATLWWLVRAGVFALAALLALPLRRAKSGGQAA</sequence>
<dbReference type="Pfam" id="PF13641">
    <property type="entry name" value="Glyco_tranf_2_3"/>
    <property type="match status" value="1"/>
</dbReference>
<protein>
    <recommendedName>
        <fullName evidence="4">Glycosyltransferase family 2 protein</fullName>
    </recommendedName>
</protein>
<evidence type="ECO:0000256" key="1">
    <source>
        <dbReference type="SAM" id="Phobius"/>
    </source>
</evidence>
<keyword evidence="1" id="KW-0812">Transmembrane</keyword>
<feature type="transmembrane region" description="Helical" evidence="1">
    <location>
        <begin position="663"/>
        <end position="682"/>
    </location>
</feature>
<comment type="caution">
    <text evidence="2">The sequence shown here is derived from an EMBL/GenBank/DDBJ whole genome shotgun (WGS) entry which is preliminary data.</text>
</comment>
<dbReference type="InterPro" id="IPR029044">
    <property type="entry name" value="Nucleotide-diphossugar_trans"/>
</dbReference>
<dbReference type="PANTHER" id="PTHR43685:SF3">
    <property type="entry name" value="SLR2126 PROTEIN"/>
    <property type="match status" value="1"/>
</dbReference>
<dbReference type="InterPro" id="IPR050834">
    <property type="entry name" value="Glycosyltransf_2"/>
</dbReference>
<organism evidence="2 3">
    <name type="scientific">Buchananella hordeovulneris</name>
    <dbReference type="NCBI Taxonomy" id="52770"/>
    <lineage>
        <taxon>Bacteria</taxon>
        <taxon>Bacillati</taxon>
        <taxon>Actinomycetota</taxon>
        <taxon>Actinomycetes</taxon>
        <taxon>Actinomycetales</taxon>
        <taxon>Actinomycetaceae</taxon>
        <taxon>Buchananella</taxon>
    </lineage>
</organism>
<feature type="transmembrane region" description="Helical" evidence="1">
    <location>
        <begin position="252"/>
        <end position="272"/>
    </location>
</feature>
<name>A0A1Q5PW66_9ACTO</name>
<evidence type="ECO:0000313" key="2">
    <source>
        <dbReference type="EMBL" id="OKL51841.1"/>
    </source>
</evidence>
<feature type="transmembrane region" description="Helical" evidence="1">
    <location>
        <begin position="502"/>
        <end position="519"/>
    </location>
</feature>
<reference evidence="3" key="1">
    <citation type="submission" date="2016-12" db="EMBL/GenBank/DDBJ databases">
        <authorList>
            <person name="Meng X."/>
        </authorList>
    </citation>
    <scope>NUCLEOTIDE SEQUENCE [LARGE SCALE GENOMIC DNA]</scope>
    <source>
        <strain evidence="3">DSM 20732</strain>
    </source>
</reference>
<dbReference type="OrthoDB" id="3734530at2"/>
<dbReference type="SUPFAM" id="SSF53448">
    <property type="entry name" value="Nucleotide-diphospho-sugar transferases"/>
    <property type="match status" value="1"/>
</dbReference>